<name>A0A1H9WLG7_9PSEU</name>
<dbReference type="PANTHER" id="PTHR43004:SF19">
    <property type="entry name" value="BINDING MONOOXYGENASE, PUTATIVE (JCVI)-RELATED"/>
    <property type="match status" value="1"/>
</dbReference>
<dbReference type="InterPro" id="IPR002938">
    <property type="entry name" value="FAD-bd"/>
</dbReference>
<accession>A0A1H9WLG7</accession>
<dbReference type="RefSeq" id="WP_090069590.1">
    <property type="nucleotide sequence ID" value="NZ_FOFT01000012.1"/>
</dbReference>
<keyword evidence="2" id="KW-0285">Flavoprotein</keyword>
<sequence length="431" mass="46125">MTVLVAGAGPAGLVVAAELALAGVEVTVVDAAPRRFAHPRGFTLSARSLELLDRRGLAERFLAEGPVVPYGMFLPGMGLDFSAMDTDHPYALGIGQNRVEELLEEWLAELGVRVRWGHEVVDFSQDADGVDVVVGEERWRASYLLGCDGSRSIVRKRAGIGFPGVDATSYGLIADVEADFDALATGEVLVLPRPGYVRIVLDEPEPRTGPVELGYVRELLHARLGREVPLGRPLWLSRFSDAARQAESYVRGRVVLAGDSAHVHPPAGAVGVNVALADAMNLGWKLAATVSGRAPDGLLQTYHDERHAVGARVVRTARAQSLLGREDLSPVRELVAELGAAAGTHLAELVTGVDTRYDPRIPGDHPLLGRLAPNLAVEVDGRSTTVAELLRPGRPVLLDEFGGMLIRPDGHVVWVADPETLTAALRTWTGP</sequence>
<dbReference type="Gene3D" id="3.40.30.120">
    <property type="match status" value="2"/>
</dbReference>
<dbReference type="InterPro" id="IPR050641">
    <property type="entry name" value="RIFMO-like"/>
</dbReference>
<dbReference type="Pfam" id="PF01494">
    <property type="entry name" value="FAD_binding_3"/>
    <property type="match status" value="1"/>
</dbReference>
<evidence type="ECO:0000313" key="5">
    <source>
        <dbReference type="EMBL" id="SES34671.1"/>
    </source>
</evidence>
<dbReference type="InterPro" id="IPR036188">
    <property type="entry name" value="FAD/NAD-bd_sf"/>
</dbReference>
<dbReference type="SUPFAM" id="SSF51905">
    <property type="entry name" value="FAD/NAD(P)-binding domain"/>
    <property type="match status" value="1"/>
</dbReference>
<dbReference type="OrthoDB" id="4141215at2"/>
<comment type="cofactor">
    <cofactor evidence="1">
        <name>FAD</name>
        <dbReference type="ChEBI" id="CHEBI:57692"/>
    </cofactor>
</comment>
<dbReference type="GO" id="GO:0016709">
    <property type="term" value="F:oxidoreductase activity, acting on paired donors, with incorporation or reduction of molecular oxygen, NAD(P)H as one donor, and incorporation of one atom of oxygen"/>
    <property type="evidence" value="ECO:0007669"/>
    <property type="project" value="UniProtKB-ARBA"/>
</dbReference>
<evidence type="ECO:0000259" key="4">
    <source>
        <dbReference type="Pfam" id="PF01494"/>
    </source>
</evidence>
<dbReference type="PRINTS" id="PR00420">
    <property type="entry name" value="RNGMNOXGNASE"/>
</dbReference>
<dbReference type="GO" id="GO:0071949">
    <property type="term" value="F:FAD binding"/>
    <property type="evidence" value="ECO:0007669"/>
    <property type="project" value="InterPro"/>
</dbReference>
<evidence type="ECO:0000313" key="6">
    <source>
        <dbReference type="Proteomes" id="UP000199028"/>
    </source>
</evidence>
<dbReference type="Gene3D" id="3.30.70.2450">
    <property type="match status" value="1"/>
</dbReference>
<dbReference type="EMBL" id="FOFT01000012">
    <property type="protein sequence ID" value="SES34671.1"/>
    <property type="molecule type" value="Genomic_DNA"/>
</dbReference>
<dbReference type="AlphaFoldDB" id="A0A1H9WLG7"/>
<gene>
    <name evidence="5" type="ORF">SAMN05216195_11222</name>
</gene>
<feature type="domain" description="FAD-binding" evidence="4">
    <location>
        <begin position="2"/>
        <end position="316"/>
    </location>
</feature>
<keyword evidence="3" id="KW-0274">FAD</keyword>
<evidence type="ECO:0000256" key="3">
    <source>
        <dbReference type="ARBA" id="ARBA00022827"/>
    </source>
</evidence>
<dbReference type="Gene3D" id="3.50.50.60">
    <property type="entry name" value="FAD/NAD(P)-binding domain"/>
    <property type="match status" value="1"/>
</dbReference>
<organism evidence="5 6">
    <name type="scientific">Lentzea flaviverrucosa</name>
    <dbReference type="NCBI Taxonomy" id="200379"/>
    <lineage>
        <taxon>Bacteria</taxon>
        <taxon>Bacillati</taxon>
        <taxon>Actinomycetota</taxon>
        <taxon>Actinomycetes</taxon>
        <taxon>Pseudonocardiales</taxon>
        <taxon>Pseudonocardiaceae</taxon>
        <taxon>Lentzea</taxon>
    </lineage>
</organism>
<proteinExistence type="predicted"/>
<keyword evidence="6" id="KW-1185">Reference proteome</keyword>
<dbReference type="PANTHER" id="PTHR43004">
    <property type="entry name" value="TRK SYSTEM POTASSIUM UPTAKE PROTEIN"/>
    <property type="match status" value="1"/>
</dbReference>
<dbReference type="Proteomes" id="UP000199028">
    <property type="component" value="Unassembled WGS sequence"/>
</dbReference>
<protein>
    <submittedName>
        <fullName evidence="5">2-polyprenyl-6-methoxyphenol hydroxylase</fullName>
    </submittedName>
</protein>
<reference evidence="6" key="1">
    <citation type="submission" date="2016-10" db="EMBL/GenBank/DDBJ databases">
        <authorList>
            <person name="Varghese N."/>
            <person name="Submissions S."/>
        </authorList>
    </citation>
    <scope>NUCLEOTIDE SEQUENCE [LARGE SCALE GENOMIC DNA]</scope>
    <source>
        <strain evidence="6">CGMCC 4.578</strain>
    </source>
</reference>
<evidence type="ECO:0000256" key="2">
    <source>
        <dbReference type="ARBA" id="ARBA00022630"/>
    </source>
</evidence>
<evidence type="ECO:0000256" key="1">
    <source>
        <dbReference type="ARBA" id="ARBA00001974"/>
    </source>
</evidence>